<feature type="transmembrane region" description="Helical" evidence="1">
    <location>
        <begin position="285"/>
        <end position="315"/>
    </location>
</feature>
<dbReference type="Proteomes" id="UP000325286">
    <property type="component" value="Chromosome"/>
</dbReference>
<keyword evidence="1" id="KW-0812">Transmembrane</keyword>
<proteinExistence type="predicted"/>
<reference evidence="2 3" key="1">
    <citation type="submission" date="2019-08" db="EMBL/GenBank/DDBJ databases">
        <title>Deep-cultivation of Planctomycetes and their phenomic and genomic characterization uncovers novel biology.</title>
        <authorList>
            <person name="Wiegand S."/>
            <person name="Jogler M."/>
            <person name="Boedeker C."/>
            <person name="Pinto D."/>
            <person name="Vollmers J."/>
            <person name="Rivas-Marin E."/>
            <person name="Kohn T."/>
            <person name="Peeters S.H."/>
            <person name="Heuer A."/>
            <person name="Rast P."/>
            <person name="Oberbeckmann S."/>
            <person name="Bunk B."/>
            <person name="Jeske O."/>
            <person name="Meyerdierks A."/>
            <person name="Storesund J.E."/>
            <person name="Kallscheuer N."/>
            <person name="Luecker S."/>
            <person name="Lage O.M."/>
            <person name="Pohl T."/>
            <person name="Merkel B.J."/>
            <person name="Hornburger P."/>
            <person name="Mueller R.-W."/>
            <person name="Bruemmer F."/>
            <person name="Labrenz M."/>
            <person name="Spormann A.M."/>
            <person name="Op den Camp H."/>
            <person name="Overmann J."/>
            <person name="Amann R."/>
            <person name="Jetten M.S.M."/>
            <person name="Mascher T."/>
            <person name="Medema M.H."/>
            <person name="Devos D.P."/>
            <person name="Kaster A.-K."/>
            <person name="Ovreas L."/>
            <person name="Rohde M."/>
            <person name="Galperin M.Y."/>
            <person name="Jogler C."/>
        </authorList>
    </citation>
    <scope>NUCLEOTIDE SEQUENCE [LARGE SCALE GENOMIC DNA]</scope>
    <source>
        <strain evidence="2 3">UC8</strain>
    </source>
</reference>
<keyword evidence="1" id="KW-0472">Membrane</keyword>
<dbReference type="RefSeq" id="WP_068134293.1">
    <property type="nucleotide sequence ID" value="NZ_CP042914.1"/>
</dbReference>
<dbReference type="EMBL" id="CP042914">
    <property type="protein sequence ID" value="QEG39773.1"/>
    <property type="molecule type" value="Genomic_DNA"/>
</dbReference>
<dbReference type="KEGG" id="rul:UC8_17710"/>
<name>A0A5B9R0H7_9BACT</name>
<organism evidence="2 3">
    <name type="scientific">Roseimaritima ulvae</name>
    <dbReference type="NCBI Taxonomy" id="980254"/>
    <lineage>
        <taxon>Bacteria</taxon>
        <taxon>Pseudomonadati</taxon>
        <taxon>Planctomycetota</taxon>
        <taxon>Planctomycetia</taxon>
        <taxon>Pirellulales</taxon>
        <taxon>Pirellulaceae</taxon>
        <taxon>Roseimaritima</taxon>
    </lineage>
</organism>
<evidence type="ECO:0000313" key="3">
    <source>
        <dbReference type="Proteomes" id="UP000325286"/>
    </source>
</evidence>
<evidence type="ECO:0000256" key="1">
    <source>
        <dbReference type="SAM" id="Phobius"/>
    </source>
</evidence>
<gene>
    <name evidence="2" type="ORF">UC8_17710</name>
</gene>
<keyword evidence="1" id="KW-1133">Transmembrane helix</keyword>
<keyword evidence="3" id="KW-1185">Reference proteome</keyword>
<dbReference type="AlphaFoldDB" id="A0A5B9R0H7"/>
<accession>A0A5B9R0H7</accession>
<protein>
    <submittedName>
        <fullName evidence="2">Bacterial type II secretion system protein F domain protein</fullName>
    </submittedName>
</protein>
<evidence type="ECO:0000313" key="2">
    <source>
        <dbReference type="EMBL" id="QEG39773.1"/>
    </source>
</evidence>
<sequence>MLPEPTHFTQDAVANFHRDLKAALLAGVPLTFKASPAFGLAPPIAKAWELEQWEKQLANRLTVDRSPAAALDEAVNVPPGYRAAVLVNAFTKQMPLVLDGLATQRLARQRLAKMIRPTLVYLTIVLGVAAVCLAFFSDYIIPVMHFLRQDMNLVPASDTPARYDGAAMRATFVAGTSILAFLLLLAWWDGGASRIASWLGGHKYRTLRAAATAVQTTGLLVEHTVPTHQAVTWACELVGDERAVRKLVETTVQHGPADAALADYLHRQAVYLQNRSAQRLSTLSLTLPSLLVSGFGGLVVLAGSLLVLWPVFALYKDLALPAM</sequence>
<feature type="transmembrane region" description="Helical" evidence="1">
    <location>
        <begin position="119"/>
        <end position="147"/>
    </location>
</feature>
<feature type="transmembrane region" description="Helical" evidence="1">
    <location>
        <begin position="167"/>
        <end position="188"/>
    </location>
</feature>